<dbReference type="InterPro" id="IPR006963">
    <property type="entry name" value="Mopterin_OxRdtase_4Fe-4S_dom"/>
</dbReference>
<dbReference type="InterPro" id="IPR006656">
    <property type="entry name" value="Mopterin_OxRdtase"/>
</dbReference>
<protein>
    <submittedName>
        <fullName evidence="9">Molybdopterin oxidoreductase family protein</fullName>
    </submittedName>
</protein>
<evidence type="ECO:0000313" key="10">
    <source>
        <dbReference type="Proteomes" id="UP000660885"/>
    </source>
</evidence>
<dbReference type="Pfam" id="PF04879">
    <property type="entry name" value="Molybdop_Fe4S4"/>
    <property type="match status" value="1"/>
</dbReference>
<gene>
    <name evidence="9" type="ORF">JMJ56_20895</name>
</gene>
<sequence length="695" mass="73965">MDGSLAPTVIRTACPHDCPSACVLEVERISPERIGRVRGSASYDYTAGTCCAKVARYAERTHHPDRLTRPLLRVGAKGEGRFVPIGWDEALDRIAEAFRAAAARHGPEAVWPYHSGGTMGLLGRWGLDRLRHVMGYSRQKSTICVTPAEMGWRAGHGAARGADPRRVAEADLILMWGGNPVSTQVNLMTHIQRARKRRGAKLVVVDAYRSPSVEAADIGIVLRPGTDAALALALMAIALEGGAADRAFLAAHTDWDAAVEAHLRSHTPEWAEGVTGVPAAGIRALGALYARTRRMFLRAGVGFTRHRNGAATMHAVSCLAALTGAWGVEGGGAFFYALEGWGLDTRLAWASDRIDPRVRVLDQSRIGAVLNGEALAGGPPVAAMLIQNANSAEVAPDSHAVRRGLTRQDLFLAVHEQFLTPTAAFADVVLPATTFLEHSDLYLGLGHDALTIGPRVIEPLGEARSNHAVVCGLAARLGAEHPGFGMEEEAMLDATLRASGLVGWEAAKTAGFLPIGNAIPAGEAFAGFPQPDGRFRFRPDWAALGPHAEGMPALPSHWNRLDHASAATPFRLITPPARSFLNTSFTETPGSRTREGAPTIRIHPDDADRLGIQDGARVRIGNARGALTLRAMRFDGVLPGVLAVEGISPSADFPEGIGINALVGAEPVAPAGGVAFHDTAVWLERDRRRLDGRGH</sequence>
<evidence type="ECO:0000256" key="6">
    <source>
        <dbReference type="ARBA" id="ARBA00023004"/>
    </source>
</evidence>
<reference evidence="9 10" key="1">
    <citation type="submission" date="2021-01" db="EMBL/GenBank/DDBJ databases">
        <title>Belnapia mucosa sp. nov. and Belnapia arida sp. nov., isolated from the Tabernas Desert (Almeria, Spain).</title>
        <authorList>
            <person name="Molina-Menor E."/>
            <person name="Vidal-Verdu A."/>
            <person name="Calonge A."/>
            <person name="Satari L."/>
            <person name="Pereto J."/>
            <person name="Porcar M."/>
        </authorList>
    </citation>
    <scope>NUCLEOTIDE SEQUENCE [LARGE SCALE GENOMIC DNA]</scope>
    <source>
        <strain evidence="9 10">T18</strain>
    </source>
</reference>
<keyword evidence="5" id="KW-0560">Oxidoreductase</keyword>
<dbReference type="SUPFAM" id="SSF50692">
    <property type="entry name" value="ADC-like"/>
    <property type="match status" value="1"/>
</dbReference>
<dbReference type="CDD" id="cd02786">
    <property type="entry name" value="MopB_CT_3"/>
    <property type="match status" value="1"/>
</dbReference>
<dbReference type="Gene3D" id="3.40.50.740">
    <property type="match status" value="1"/>
</dbReference>
<dbReference type="PANTHER" id="PTHR43742">
    <property type="entry name" value="TRIMETHYLAMINE-N-OXIDE REDUCTASE"/>
    <property type="match status" value="1"/>
</dbReference>
<dbReference type="Gene3D" id="2.20.25.90">
    <property type="entry name" value="ADC-like domains"/>
    <property type="match status" value="1"/>
</dbReference>
<evidence type="ECO:0000256" key="4">
    <source>
        <dbReference type="ARBA" id="ARBA00022723"/>
    </source>
</evidence>
<evidence type="ECO:0000259" key="8">
    <source>
        <dbReference type="PROSITE" id="PS51669"/>
    </source>
</evidence>
<dbReference type="InterPro" id="IPR006657">
    <property type="entry name" value="MoPterin_dinucl-bd_dom"/>
</dbReference>
<dbReference type="SMART" id="SM00926">
    <property type="entry name" value="Molybdop_Fe4S4"/>
    <property type="match status" value="1"/>
</dbReference>
<evidence type="ECO:0000256" key="3">
    <source>
        <dbReference type="ARBA" id="ARBA00022505"/>
    </source>
</evidence>
<evidence type="ECO:0000256" key="7">
    <source>
        <dbReference type="ARBA" id="ARBA00023014"/>
    </source>
</evidence>
<comment type="cofactor">
    <cofactor evidence="1">
        <name>Mo-bis(molybdopterin guanine dinucleotide)</name>
        <dbReference type="ChEBI" id="CHEBI:60539"/>
    </cofactor>
</comment>
<keyword evidence="4" id="KW-0479">Metal-binding</keyword>
<dbReference type="Gene3D" id="3.30.2070.10">
    <property type="entry name" value="Formate dehydrogenase/DMSO reductase"/>
    <property type="match status" value="1"/>
</dbReference>
<dbReference type="CDD" id="cd02766">
    <property type="entry name" value="MopB_3"/>
    <property type="match status" value="1"/>
</dbReference>
<name>A0ABS1U748_9PROT</name>
<dbReference type="InterPro" id="IPR050612">
    <property type="entry name" value="Prok_Mopterin_Oxidored"/>
</dbReference>
<dbReference type="PROSITE" id="PS00490">
    <property type="entry name" value="MOLYBDOPTERIN_PROK_2"/>
    <property type="match status" value="1"/>
</dbReference>
<comment type="similarity">
    <text evidence="2">Belongs to the prokaryotic molybdopterin-containing oxidoreductase family.</text>
</comment>
<evidence type="ECO:0000313" key="9">
    <source>
        <dbReference type="EMBL" id="MBL6080478.1"/>
    </source>
</evidence>
<keyword evidence="3" id="KW-0500">Molybdenum</keyword>
<comment type="caution">
    <text evidence="9">The sequence shown here is derived from an EMBL/GenBank/DDBJ whole genome shotgun (WGS) entry which is preliminary data.</text>
</comment>
<dbReference type="Gene3D" id="2.40.40.20">
    <property type="match status" value="1"/>
</dbReference>
<dbReference type="Pfam" id="PF00384">
    <property type="entry name" value="Molybdopterin"/>
    <property type="match status" value="1"/>
</dbReference>
<keyword evidence="10" id="KW-1185">Reference proteome</keyword>
<organism evidence="9 10">
    <name type="scientific">Belnapia arida</name>
    <dbReference type="NCBI Taxonomy" id="2804533"/>
    <lineage>
        <taxon>Bacteria</taxon>
        <taxon>Pseudomonadati</taxon>
        <taxon>Pseudomonadota</taxon>
        <taxon>Alphaproteobacteria</taxon>
        <taxon>Acetobacterales</taxon>
        <taxon>Roseomonadaceae</taxon>
        <taxon>Belnapia</taxon>
    </lineage>
</organism>
<keyword evidence="7" id="KW-0411">Iron-sulfur</keyword>
<dbReference type="EMBL" id="JAETWB010000014">
    <property type="protein sequence ID" value="MBL6080478.1"/>
    <property type="molecule type" value="Genomic_DNA"/>
</dbReference>
<evidence type="ECO:0000256" key="5">
    <source>
        <dbReference type="ARBA" id="ARBA00023002"/>
    </source>
</evidence>
<evidence type="ECO:0000256" key="2">
    <source>
        <dbReference type="ARBA" id="ARBA00010312"/>
    </source>
</evidence>
<keyword evidence="6" id="KW-0408">Iron</keyword>
<dbReference type="RefSeq" id="WP_202833710.1">
    <property type="nucleotide sequence ID" value="NZ_JAETWB010000014.1"/>
</dbReference>
<dbReference type="PANTHER" id="PTHR43742:SF6">
    <property type="entry name" value="OXIDOREDUCTASE YYAE-RELATED"/>
    <property type="match status" value="1"/>
</dbReference>
<dbReference type="InterPro" id="IPR006655">
    <property type="entry name" value="Mopterin_OxRdtase_prok_CS"/>
</dbReference>
<dbReference type="Gene3D" id="3.40.228.10">
    <property type="entry name" value="Dimethylsulfoxide Reductase, domain 2"/>
    <property type="match status" value="1"/>
</dbReference>
<dbReference type="PROSITE" id="PS51669">
    <property type="entry name" value="4FE4S_MOW_BIS_MGD"/>
    <property type="match status" value="1"/>
</dbReference>
<dbReference type="Proteomes" id="UP000660885">
    <property type="component" value="Unassembled WGS sequence"/>
</dbReference>
<accession>A0ABS1U748</accession>
<dbReference type="Pfam" id="PF01568">
    <property type="entry name" value="Molydop_binding"/>
    <property type="match status" value="1"/>
</dbReference>
<dbReference type="InterPro" id="IPR037920">
    <property type="entry name" value="YoaE_C"/>
</dbReference>
<feature type="domain" description="4Fe-4S Mo/W bis-MGD-type" evidence="8">
    <location>
        <begin position="7"/>
        <end position="65"/>
    </location>
</feature>
<evidence type="ECO:0000256" key="1">
    <source>
        <dbReference type="ARBA" id="ARBA00001942"/>
    </source>
</evidence>
<dbReference type="SUPFAM" id="SSF53706">
    <property type="entry name" value="Formate dehydrogenase/DMSO reductase, domains 1-3"/>
    <property type="match status" value="1"/>
</dbReference>
<proteinExistence type="inferred from homology"/>
<dbReference type="InterPro" id="IPR009010">
    <property type="entry name" value="Asp_de-COase-like_dom_sf"/>
</dbReference>